<evidence type="ECO:0000313" key="1">
    <source>
        <dbReference type="EMBL" id="DAD84746.1"/>
    </source>
</evidence>
<accession>A0A8S5MRI4</accession>
<organism evidence="1">
    <name type="scientific">Siphoviridae sp. ctqED62</name>
    <dbReference type="NCBI Taxonomy" id="2826468"/>
    <lineage>
        <taxon>Viruses</taxon>
        <taxon>Duplodnaviria</taxon>
        <taxon>Heunggongvirae</taxon>
        <taxon>Uroviricota</taxon>
        <taxon>Caudoviricetes</taxon>
    </lineage>
</organism>
<reference evidence="1" key="1">
    <citation type="journal article" date="2021" name="Proc. Natl. Acad. Sci. U.S.A.">
        <title>A Catalog of Tens of Thousands of Viruses from Human Metagenomes Reveals Hidden Associations with Chronic Diseases.</title>
        <authorList>
            <person name="Tisza M.J."/>
            <person name="Buck C.B."/>
        </authorList>
    </citation>
    <scope>NUCLEOTIDE SEQUENCE</scope>
    <source>
        <strain evidence="1">CtqED62</strain>
    </source>
</reference>
<proteinExistence type="predicted"/>
<name>A0A8S5MRI4_9CAUD</name>
<sequence>MGMVKMEQMCYNRSKDAGQQEAESLSYILGLTEDEKRELLKLWNERGNKTCSGTETALTA</sequence>
<dbReference type="EMBL" id="BK014965">
    <property type="protein sequence ID" value="DAD84746.1"/>
    <property type="molecule type" value="Genomic_DNA"/>
</dbReference>
<protein>
    <submittedName>
        <fullName evidence="1">Uncharacterized protein</fullName>
    </submittedName>
</protein>